<sequence>MRVSDCLRPPCRLLVFQEFQAFLWAIWWGGLAISYVRGLLWFLVTRYRPARLAALTPDVWMPRTSRRRTWVQGGTRPATRRHAHPDRICDRSSFLSAFETQEARTPDVLVGWMLRVLARNRI</sequence>
<evidence type="ECO:0000256" key="1">
    <source>
        <dbReference type="SAM" id="Phobius"/>
    </source>
</evidence>
<proteinExistence type="predicted"/>
<feature type="transmembrane region" description="Helical" evidence="1">
    <location>
        <begin position="22"/>
        <end position="44"/>
    </location>
</feature>
<accession>A0A6B0UPE1</accession>
<reference evidence="2" key="1">
    <citation type="submission" date="2019-12" db="EMBL/GenBank/DDBJ databases">
        <title>An insight into the sialome of adult female Ixodes ricinus ticks feeding for 6 days.</title>
        <authorList>
            <person name="Perner J."/>
            <person name="Ribeiro J.M.C."/>
        </authorList>
    </citation>
    <scope>NUCLEOTIDE SEQUENCE</scope>
    <source>
        <strain evidence="2">Semi-engorged</strain>
        <tissue evidence="2">Salivary glands</tissue>
    </source>
</reference>
<protein>
    <submittedName>
        <fullName evidence="2">Uncharacterized protein</fullName>
    </submittedName>
</protein>
<organism evidence="2">
    <name type="scientific">Ixodes ricinus</name>
    <name type="common">Common tick</name>
    <name type="synonym">Acarus ricinus</name>
    <dbReference type="NCBI Taxonomy" id="34613"/>
    <lineage>
        <taxon>Eukaryota</taxon>
        <taxon>Metazoa</taxon>
        <taxon>Ecdysozoa</taxon>
        <taxon>Arthropoda</taxon>
        <taxon>Chelicerata</taxon>
        <taxon>Arachnida</taxon>
        <taxon>Acari</taxon>
        <taxon>Parasitiformes</taxon>
        <taxon>Ixodida</taxon>
        <taxon>Ixodoidea</taxon>
        <taxon>Ixodidae</taxon>
        <taxon>Ixodinae</taxon>
        <taxon>Ixodes</taxon>
    </lineage>
</organism>
<keyword evidence="1" id="KW-1133">Transmembrane helix</keyword>
<dbReference type="AlphaFoldDB" id="A0A6B0UPE1"/>
<name>A0A6B0UPE1_IXORI</name>
<keyword evidence="1" id="KW-0812">Transmembrane</keyword>
<evidence type="ECO:0000313" key="2">
    <source>
        <dbReference type="EMBL" id="MXU91374.1"/>
    </source>
</evidence>
<dbReference type="EMBL" id="GIFC01009291">
    <property type="protein sequence ID" value="MXU91374.1"/>
    <property type="molecule type" value="Transcribed_RNA"/>
</dbReference>
<keyword evidence="1" id="KW-0472">Membrane</keyword>